<comment type="caution">
    <text evidence="6">The sequence shown here is derived from an EMBL/GenBank/DDBJ whole genome shotgun (WGS) entry which is preliminary data.</text>
</comment>
<comment type="subcellular location">
    <subcellularLocation>
        <location evidence="1">Membrane</location>
        <topology evidence="1">Single-pass membrane protein</topology>
    </subcellularLocation>
</comment>
<keyword evidence="3" id="KW-1133">Transmembrane helix</keyword>
<keyword evidence="4" id="KW-0472">Membrane</keyword>
<evidence type="ECO:0000256" key="4">
    <source>
        <dbReference type="ARBA" id="ARBA00023136"/>
    </source>
</evidence>
<sequence>MTIRVYKLSFICLLVLFVLTTCTRKKSELVWDKNFFIIGSQSSPRAIDLNEDGVQDIVMGAGKNEFQESSQGIIAMNGKTGELLWQQRAPDQVYGTPTFYDISGDNIPDIFIGGRSPNLKALNGKTGEILWEYKYQFENDPILKYAKYNFYNLALVPDQNKDGLPELLTLNGGNAKAEPGSELNRFPGVLMVFDSKTGQVLAADTMPDGKESYMSPVCFAQPGSQEYIILFGTGGETISGNLYMARLSDLMEKKLASAKVIASEKGHGFIAPPVVADISGDGVYDVVAISHGSSVFAIDGREQTALWQKTIPGTESSNSFAVGYFTNDEVPDFFTFVSKGVWPENTGTLQILLDGKNGQIAYQNNLGCSGFSSPVVYDLNNDGRDEAIISINEYDCGRKLTDQSSFTIENKLLAIDFTKQTVNTIDQTKGFKNIFSTPWIGDLDDNGYLDIVHCQYFSHSDLLSFLGMRVKRIDTPVKVRKAPVWGGYMGSEGNGVFPLAQQQLVQR</sequence>
<evidence type="ECO:0000256" key="1">
    <source>
        <dbReference type="ARBA" id="ARBA00004167"/>
    </source>
</evidence>
<dbReference type="Gene3D" id="2.40.10.480">
    <property type="match status" value="1"/>
</dbReference>
<dbReference type="Pfam" id="PF23727">
    <property type="entry name" value="Beta-prop_FAM234A_B"/>
    <property type="match status" value="1"/>
</dbReference>
<evidence type="ECO:0000313" key="7">
    <source>
        <dbReference type="Proteomes" id="UP001168528"/>
    </source>
</evidence>
<evidence type="ECO:0000313" key="6">
    <source>
        <dbReference type="EMBL" id="MDO1445078.1"/>
    </source>
</evidence>
<dbReference type="PANTHER" id="PTHR21419:SF30">
    <property type="entry name" value="IG-LIKE DOMAIN-CONTAINING PROTEIN"/>
    <property type="match status" value="1"/>
</dbReference>
<dbReference type="InterPro" id="IPR055409">
    <property type="entry name" value="Beta-prop_FAM234A_B"/>
</dbReference>
<dbReference type="PANTHER" id="PTHR21419">
    <property type="match status" value="1"/>
</dbReference>
<evidence type="ECO:0000256" key="2">
    <source>
        <dbReference type="ARBA" id="ARBA00022692"/>
    </source>
</evidence>
<dbReference type="Gene3D" id="2.130.10.130">
    <property type="entry name" value="Integrin alpha, N-terminal"/>
    <property type="match status" value="1"/>
</dbReference>
<protein>
    <submittedName>
        <fullName evidence="6">PQQ-binding-like beta-propeller repeat protein</fullName>
    </submittedName>
</protein>
<keyword evidence="2" id="KW-0812">Transmembrane</keyword>
<dbReference type="SUPFAM" id="SSF69318">
    <property type="entry name" value="Integrin alpha N-terminal domain"/>
    <property type="match status" value="1"/>
</dbReference>
<organism evidence="6 7">
    <name type="scientific">Rhodocytophaga aerolata</name>
    <dbReference type="NCBI Taxonomy" id="455078"/>
    <lineage>
        <taxon>Bacteria</taxon>
        <taxon>Pseudomonadati</taxon>
        <taxon>Bacteroidota</taxon>
        <taxon>Cytophagia</taxon>
        <taxon>Cytophagales</taxon>
        <taxon>Rhodocytophagaceae</taxon>
        <taxon>Rhodocytophaga</taxon>
    </lineage>
</organism>
<accession>A0ABT8R1F0</accession>
<feature type="domain" description="FAM234A/B beta-propeller" evidence="5">
    <location>
        <begin position="65"/>
        <end position="367"/>
    </location>
</feature>
<dbReference type="Proteomes" id="UP001168528">
    <property type="component" value="Unassembled WGS sequence"/>
</dbReference>
<reference evidence="6" key="1">
    <citation type="submission" date="2023-07" db="EMBL/GenBank/DDBJ databases">
        <title>The genome sequence of Rhodocytophaga aerolata KACC 12507.</title>
        <authorList>
            <person name="Zhang X."/>
        </authorList>
    </citation>
    <scope>NUCLEOTIDE SEQUENCE</scope>
    <source>
        <strain evidence="6">KACC 12507</strain>
    </source>
</reference>
<name>A0ABT8R1F0_9BACT</name>
<dbReference type="InterPro" id="IPR045232">
    <property type="entry name" value="FAM234"/>
</dbReference>
<dbReference type="EMBL" id="JAUKPO010000001">
    <property type="protein sequence ID" value="MDO1445078.1"/>
    <property type="molecule type" value="Genomic_DNA"/>
</dbReference>
<evidence type="ECO:0000256" key="3">
    <source>
        <dbReference type="ARBA" id="ARBA00022989"/>
    </source>
</evidence>
<dbReference type="RefSeq" id="WP_302035874.1">
    <property type="nucleotide sequence ID" value="NZ_JAUKPO010000001.1"/>
</dbReference>
<proteinExistence type="predicted"/>
<gene>
    <name evidence="6" type="ORF">Q0590_02390</name>
</gene>
<dbReference type="InterPro" id="IPR028994">
    <property type="entry name" value="Integrin_alpha_N"/>
</dbReference>
<evidence type="ECO:0000259" key="5">
    <source>
        <dbReference type="Pfam" id="PF23727"/>
    </source>
</evidence>
<keyword evidence="7" id="KW-1185">Reference proteome</keyword>